<gene>
    <name evidence="1" type="ORF">IC621_05300</name>
</gene>
<proteinExistence type="predicted"/>
<dbReference type="InterPro" id="IPR046318">
    <property type="entry name" value="DUF5344"/>
</dbReference>
<name>A0A926RWJ4_9BACI</name>
<dbReference type="Proteomes" id="UP000626844">
    <property type="component" value="Unassembled WGS sequence"/>
</dbReference>
<accession>A0A926RWJ4</accession>
<protein>
    <submittedName>
        <fullName evidence="1">YwqI/YxiC family protein</fullName>
    </submittedName>
</protein>
<evidence type="ECO:0000313" key="2">
    <source>
        <dbReference type="Proteomes" id="UP000626844"/>
    </source>
</evidence>
<comment type="caution">
    <text evidence="1">The sequence shown here is derived from an EMBL/GenBank/DDBJ whole genome shotgun (WGS) entry which is preliminary data.</text>
</comment>
<dbReference type="EMBL" id="JACXAI010000004">
    <property type="protein sequence ID" value="MBD1379640.1"/>
    <property type="molecule type" value="Genomic_DNA"/>
</dbReference>
<organism evidence="1 2">
    <name type="scientific">Metabacillus arenae</name>
    <dbReference type="NCBI Taxonomy" id="2771434"/>
    <lineage>
        <taxon>Bacteria</taxon>
        <taxon>Bacillati</taxon>
        <taxon>Bacillota</taxon>
        <taxon>Bacilli</taxon>
        <taxon>Bacillales</taxon>
        <taxon>Bacillaceae</taxon>
        <taxon>Metabacillus</taxon>
    </lineage>
</organism>
<dbReference type="RefSeq" id="WP_191156476.1">
    <property type="nucleotide sequence ID" value="NZ_JACXAI010000004.1"/>
</dbReference>
<evidence type="ECO:0000313" key="1">
    <source>
        <dbReference type="EMBL" id="MBD1379640.1"/>
    </source>
</evidence>
<dbReference type="AlphaFoldDB" id="A0A926RWJ4"/>
<dbReference type="Pfam" id="PF17279">
    <property type="entry name" value="DUF5344"/>
    <property type="match status" value="1"/>
</dbReference>
<sequence length="86" mass="9670">MGTIKLNHGQVMQQLDDVKRALDTLNLPAPGALGQNKLNFTDGWLSREANLQKMVSEYMKVVQKNVEDTRSNVTSLKEQDEAVVRN</sequence>
<reference evidence="1" key="1">
    <citation type="submission" date="2020-09" db="EMBL/GenBank/DDBJ databases">
        <title>A novel bacterium of genus Bacillus, isolated from South China Sea.</title>
        <authorList>
            <person name="Huang H."/>
            <person name="Mo K."/>
            <person name="Hu Y."/>
        </authorList>
    </citation>
    <scope>NUCLEOTIDE SEQUENCE</scope>
    <source>
        <strain evidence="1">IB182487</strain>
    </source>
</reference>
<keyword evidence="2" id="KW-1185">Reference proteome</keyword>